<sequence>MVHTVNHAEGVWKTMTKAEASAELAEANNYLKQITNKVLSYQVQVHQSNSQCRIMLYPFVHSLQKHLFLVLIASIL</sequence>
<proteinExistence type="predicted"/>
<name>A0A1R0Y1F9_9BACL</name>
<dbReference type="EMBL" id="MPTC01000008">
    <property type="protein sequence ID" value="OMD41183.1"/>
    <property type="molecule type" value="Genomic_DNA"/>
</dbReference>
<accession>A0A1R0Y1F9</accession>
<dbReference type="Proteomes" id="UP000187439">
    <property type="component" value="Unassembled WGS sequence"/>
</dbReference>
<reference evidence="1 2" key="1">
    <citation type="submission" date="2016-10" db="EMBL/GenBank/DDBJ databases">
        <title>Paenibacillus species isolates.</title>
        <authorList>
            <person name="Beno S.M."/>
        </authorList>
    </citation>
    <scope>NUCLEOTIDE SEQUENCE [LARGE SCALE GENOMIC DNA]</scope>
    <source>
        <strain evidence="1 2">FSL H7-0710</strain>
    </source>
</reference>
<organism evidence="1 2">
    <name type="scientific">Paenibacillus odorifer</name>
    <dbReference type="NCBI Taxonomy" id="189426"/>
    <lineage>
        <taxon>Bacteria</taxon>
        <taxon>Bacillati</taxon>
        <taxon>Bacillota</taxon>
        <taxon>Bacilli</taxon>
        <taxon>Bacillales</taxon>
        <taxon>Paenibacillaceae</taxon>
        <taxon>Paenibacillus</taxon>
    </lineage>
</organism>
<dbReference type="AlphaFoldDB" id="A0A1R0Y1F9"/>
<evidence type="ECO:0000313" key="1">
    <source>
        <dbReference type="EMBL" id="OMD41183.1"/>
    </source>
</evidence>
<gene>
    <name evidence="1" type="ORF">BSK52_12210</name>
</gene>
<dbReference type="RefSeq" id="WP_042125315.1">
    <property type="nucleotide sequence ID" value="NZ_MPTC01000008.1"/>
</dbReference>
<protein>
    <submittedName>
        <fullName evidence="1">Uncharacterized protein</fullName>
    </submittedName>
</protein>
<evidence type="ECO:0000313" key="2">
    <source>
        <dbReference type="Proteomes" id="UP000187439"/>
    </source>
</evidence>
<comment type="caution">
    <text evidence="1">The sequence shown here is derived from an EMBL/GenBank/DDBJ whole genome shotgun (WGS) entry which is preliminary data.</text>
</comment>